<feature type="region of interest" description="Disordered" evidence="1">
    <location>
        <begin position="43"/>
        <end position="78"/>
    </location>
</feature>
<comment type="caution">
    <text evidence="2">The sequence shown here is derived from an EMBL/GenBank/DDBJ whole genome shotgun (WGS) entry which is preliminary data.</text>
</comment>
<accession>A0A645IX70</accession>
<feature type="compositionally biased region" description="Basic and acidic residues" evidence="1">
    <location>
        <begin position="68"/>
        <end position="78"/>
    </location>
</feature>
<protein>
    <submittedName>
        <fullName evidence="2">Uncharacterized protein</fullName>
    </submittedName>
</protein>
<organism evidence="2">
    <name type="scientific">bioreactor metagenome</name>
    <dbReference type="NCBI Taxonomy" id="1076179"/>
    <lineage>
        <taxon>unclassified sequences</taxon>
        <taxon>metagenomes</taxon>
        <taxon>ecological metagenomes</taxon>
    </lineage>
</organism>
<gene>
    <name evidence="2" type="ORF">SDC9_203134</name>
</gene>
<evidence type="ECO:0000256" key="1">
    <source>
        <dbReference type="SAM" id="MobiDB-lite"/>
    </source>
</evidence>
<evidence type="ECO:0000313" key="2">
    <source>
        <dbReference type="EMBL" id="MPN55452.1"/>
    </source>
</evidence>
<name>A0A645IX70_9ZZZZ</name>
<proteinExistence type="predicted"/>
<dbReference type="AlphaFoldDB" id="A0A645IX70"/>
<sequence>MHGKIGQIRQAEAAVSFEGKVCLKRKPAIEQIGNRQAAEIAQDEGGAYRQNQGIKQRKHNAVYSVDQTDDKENKKLAA</sequence>
<dbReference type="EMBL" id="VSSQ01124718">
    <property type="protein sequence ID" value="MPN55452.1"/>
    <property type="molecule type" value="Genomic_DNA"/>
</dbReference>
<reference evidence="2" key="1">
    <citation type="submission" date="2019-08" db="EMBL/GenBank/DDBJ databases">
        <authorList>
            <person name="Kucharzyk K."/>
            <person name="Murdoch R.W."/>
            <person name="Higgins S."/>
            <person name="Loffler F."/>
        </authorList>
    </citation>
    <scope>NUCLEOTIDE SEQUENCE</scope>
</reference>